<sequence length="902" mass="101602">ECLEFFNIADSQAANYFLMDKRWNLTHYNKTYVRDIYPFRRSVSPQLNLVFMPPEKGQELIQKQVFTRKLEEVGRVLFLISLTQKIPPAHKQSHVSMLQEDLLRLPSFPRSAVDAEFSLFSDPQGGKELFGLDTLHKSLWIKLLEEMFLGMPSEFPWGDEIMLFLNVFNGALILHPEDSALLRQYAATCINTAVYADYESNPQLRKAIEFTCRQFYVLHRKPFVLQLFASVAPLLDLPDGVSSGSSCKGVSSQCLFDLLQSLEGEKPDNLDILELVKAERPLKSLDFCYGNEDMAFSISECIKLCVTVVAYAPESFRSLQMLMVLEALVPCYLQKLKRQTTQLETVSAAREEIAATAALATSLQALLYSVEALTRPMTAPQMSRGDQGHKGATTANHTMSAGVNLRDNLHLLEEGQGLPREELDERIAREEFRRPRESLLNICTEFYKHCGPRLKILQNLAGEPRVTSLELLDVKSHMRLAEIAHSLLKLAPYDTQTMESRGLKRYIMEMLPITDWTAEAVRPALILILKRLDRMFNKIHKMPTLSPYLSPPLPFSTAVVRLVALQIQALKEDFPLSHVISPFTNLERREGMLLNLLIPFVLTVGSGSKDSPCLEQPEVFLLLQTVINILLPPRIISTSRSKNFMLESSPAHCSTPGDAGKDLRREGLADSTSQSAYLALKVILVCFERQLGSEWYQLSLQVKEMALRKVGGLALWDFLDFIVRTRIPIFVLLRPFIQCKLLAQPAETQEELSARQHIADQLERRFIPRPLCKSSLINEFNNELKILKEAVHSGSAYQGKTSISTVGTSTSAYRLSLATMSRSNTGTGTVWEQDSEHSQQASQDTLSRTDEEEEENDSVSMPSVVSEQDAYLLSAIGRRRFSSHTSSMSVPQAEGGMLPSQR</sequence>
<feature type="compositionally biased region" description="Polar residues" evidence="1">
    <location>
        <begin position="824"/>
        <end position="846"/>
    </location>
</feature>
<dbReference type="PANTHER" id="PTHR31781:SF1">
    <property type="entry name" value="PROTEIN UNC-80 HOMOLOG"/>
    <property type="match status" value="1"/>
</dbReference>
<organism evidence="3">
    <name type="scientific">Aquarana catesbeiana</name>
    <name type="common">American bullfrog</name>
    <name type="synonym">Rana catesbeiana</name>
    <dbReference type="NCBI Taxonomy" id="8400"/>
    <lineage>
        <taxon>Eukaryota</taxon>
        <taxon>Metazoa</taxon>
        <taxon>Chordata</taxon>
        <taxon>Craniata</taxon>
        <taxon>Vertebrata</taxon>
        <taxon>Euteleostomi</taxon>
        <taxon>Amphibia</taxon>
        <taxon>Batrachia</taxon>
        <taxon>Anura</taxon>
        <taxon>Neobatrachia</taxon>
        <taxon>Ranoidea</taxon>
        <taxon>Ranidae</taxon>
        <taxon>Aquarana</taxon>
    </lineage>
</organism>
<dbReference type="Pfam" id="PF20262">
    <property type="entry name" value="UNC80_C"/>
    <property type="match status" value="1"/>
</dbReference>
<dbReference type="GO" id="GO:0055080">
    <property type="term" value="P:monoatomic cation homeostasis"/>
    <property type="evidence" value="ECO:0007669"/>
    <property type="project" value="TreeGrafter"/>
</dbReference>
<evidence type="ECO:0000313" key="3">
    <source>
        <dbReference type="EMBL" id="PIO37962.1"/>
    </source>
</evidence>
<feature type="region of interest" description="Disordered" evidence="1">
    <location>
        <begin position="824"/>
        <end position="866"/>
    </location>
</feature>
<dbReference type="GO" id="GO:0005261">
    <property type="term" value="F:monoatomic cation channel activity"/>
    <property type="evidence" value="ECO:0007669"/>
    <property type="project" value="TreeGrafter"/>
</dbReference>
<dbReference type="EMBL" id="KV925118">
    <property type="protein sequence ID" value="PIO37962.1"/>
    <property type="molecule type" value="Genomic_DNA"/>
</dbReference>
<evidence type="ECO:0000256" key="1">
    <source>
        <dbReference type="SAM" id="MobiDB-lite"/>
    </source>
</evidence>
<dbReference type="AlphaFoldDB" id="A0A2G9SCZ4"/>
<proteinExistence type="predicted"/>
<dbReference type="OrthoDB" id="5584001at2759"/>
<feature type="non-terminal residue" evidence="3">
    <location>
        <position position="1"/>
    </location>
</feature>
<dbReference type="PANTHER" id="PTHR31781">
    <property type="entry name" value="UNC80"/>
    <property type="match status" value="1"/>
</dbReference>
<gene>
    <name evidence="3" type="ORF">AB205_0050680</name>
</gene>
<protein>
    <recommendedName>
        <fullName evidence="2">Protein UNC80 C-terminal domain-containing protein</fullName>
    </recommendedName>
</protein>
<accession>A0A2G9SCZ4</accession>
<evidence type="ECO:0000259" key="2">
    <source>
        <dbReference type="Pfam" id="PF20262"/>
    </source>
</evidence>
<reference evidence="3" key="1">
    <citation type="submission" date="2017-08" db="EMBL/GenBank/DDBJ databases">
        <title>Assembly of the North American Bullfrog Genome.</title>
        <authorList>
            <person name="Warren R.L."/>
            <person name="Vandervalk B.P."/>
            <person name="Kucuk E."/>
            <person name="Birol I."/>
            <person name="Helbing C."/>
            <person name="Pandoh P."/>
            <person name="Behsaz B."/>
            <person name="Mohamadi H."/>
            <person name="Chu J."/>
            <person name="Jackman S."/>
            <person name="Hammond S.A."/>
            <person name="Veldhoen N."/>
            <person name="Kirk H."/>
            <person name="Zhao Y."/>
            <person name="Coope R."/>
            <person name="Pleasance S."/>
            <person name="Moore R."/>
            <person name="Holt R."/>
        </authorList>
    </citation>
    <scope>NUCLEOTIDE SEQUENCE</scope>
    <source>
        <strain evidence="3">Bruno</strain>
        <tissue evidence="3">Liver</tissue>
    </source>
</reference>
<feature type="domain" description="Protein UNC80 C-terminal" evidence="2">
    <location>
        <begin position="1"/>
        <end position="545"/>
    </location>
</feature>
<name>A0A2G9SCZ4_AQUCT</name>
<feature type="region of interest" description="Disordered" evidence="1">
    <location>
        <begin position="882"/>
        <end position="902"/>
    </location>
</feature>
<dbReference type="InterPro" id="IPR046460">
    <property type="entry name" value="UNC80_C"/>
</dbReference>
<dbReference type="GO" id="GO:0030424">
    <property type="term" value="C:axon"/>
    <property type="evidence" value="ECO:0007669"/>
    <property type="project" value="TreeGrafter"/>
</dbReference>
<dbReference type="GO" id="GO:0034703">
    <property type="term" value="C:cation channel complex"/>
    <property type="evidence" value="ECO:0007669"/>
    <property type="project" value="TreeGrafter"/>
</dbReference>